<gene>
    <name evidence="1" type="ORF">H2198_005643</name>
</gene>
<comment type="caution">
    <text evidence="1">The sequence shown here is derived from an EMBL/GenBank/DDBJ whole genome shotgun (WGS) entry which is preliminary data.</text>
</comment>
<dbReference type="EMBL" id="JAPDRQ010000095">
    <property type="protein sequence ID" value="KAJ9655457.1"/>
    <property type="molecule type" value="Genomic_DNA"/>
</dbReference>
<evidence type="ECO:0000313" key="1">
    <source>
        <dbReference type="EMBL" id="KAJ9655457.1"/>
    </source>
</evidence>
<name>A0ACC3A5J1_9EURO</name>
<reference evidence="1" key="1">
    <citation type="submission" date="2022-10" db="EMBL/GenBank/DDBJ databases">
        <title>Culturing micro-colonial fungi from biological soil crusts in the Mojave desert and describing Neophaeococcomyces mojavensis, and introducing the new genera and species Taxawa tesnikishii.</title>
        <authorList>
            <person name="Kurbessoian T."/>
            <person name="Stajich J.E."/>
        </authorList>
    </citation>
    <scope>NUCLEOTIDE SEQUENCE</scope>
    <source>
        <strain evidence="1">JES_112</strain>
    </source>
</reference>
<organism evidence="1 2">
    <name type="scientific">Neophaeococcomyces mojaviensis</name>
    <dbReference type="NCBI Taxonomy" id="3383035"/>
    <lineage>
        <taxon>Eukaryota</taxon>
        <taxon>Fungi</taxon>
        <taxon>Dikarya</taxon>
        <taxon>Ascomycota</taxon>
        <taxon>Pezizomycotina</taxon>
        <taxon>Eurotiomycetes</taxon>
        <taxon>Chaetothyriomycetidae</taxon>
        <taxon>Chaetothyriales</taxon>
        <taxon>Chaetothyriales incertae sedis</taxon>
        <taxon>Neophaeococcomyces</taxon>
    </lineage>
</organism>
<keyword evidence="2" id="KW-1185">Reference proteome</keyword>
<dbReference type="Proteomes" id="UP001172386">
    <property type="component" value="Unassembled WGS sequence"/>
</dbReference>
<proteinExistence type="predicted"/>
<sequence>MARKAAMPYPISPALPPPSDVSRQQPQLHVDPAGVPPIPSTAPRSQAASEFQEMGNPWADDYSARSETNHDIPDLLKPGHTQTQAAAARNNLQSLPDVLRPGWSGEATPRSSLDSDRSPEREWWDDDDQGEQKKKKEQTPQQTTGLHVVNDTAPVSPSGPIKRKPLPQSHSPQQPPAQNAELFSNNPFRRPSETHLPAPMDLPEWGSEPREKRREDHPNPLRSHPSTDKLGQLSLNDSENVKQAFVEAPSVPPPPPPQQAPPPVPQLQAPIVPVITATAPLRHFGPQQDEQLDPWAPASQNRILLPPSPSSFGPSKQYTTISTDNLLDRGQQDGSISLRNELKALPNAASTAQPSMSEVSLLEDEPGPPLPARLVRQESEDMYAPAPNSVMHQPPPTKPPRPAVVTSEQDLARMREQRNETYAIKHFNWFDPRSSRMRRSSMLTQNKNGPCPLLALVNALILGATEDMQAALDDALRLREQVTLGLIIETLMDELLSRALMTEGLVVPDVDELNRFLMRLRTGMNANPRFVPHRAPAPNLMDSDSPVTQMTAHQPQHGAGTFEATQDIQLYSSFTVKLIHGWLPRPNDQAAQAFARSAQTYEDAQAIQFGEEELEYKLSIGGLTSHDQQVWEDITSIKQFFQAYPTQLTPYGLSAVHAALEPGEFAILFRNDHFSTIYKNPHDQRLYTLITDAGYADRDEVIWETLEDINGARSEFFAGDFSPVSHGDSRHAMPHSQTAAANPGRSSGQLAVNDNLAGGPAMTPQEQEQHDADFAMALQLQEEEEQEMRRRRGQQGQSGPEGRGGGGGGGGQRPQQGRRSQGNIPIPLRGNRNPDAVENRPLIPPRNAQSRVQGVNRPADANVDDAPPAYEEAARTTPYVPPIGSPLHPSSSTDLSGRGGPSTSTTSVHAQGQTTGVTADRPGMGRMPGQFQHRRRTSAYGENSEHWQNHSPDYSANTFGPSYAFMRSPDAERRVSGRGAPDRDRDCVVM</sequence>
<evidence type="ECO:0000313" key="2">
    <source>
        <dbReference type="Proteomes" id="UP001172386"/>
    </source>
</evidence>
<accession>A0ACC3A5J1</accession>
<protein>
    <submittedName>
        <fullName evidence="1">Uncharacterized protein</fullName>
    </submittedName>
</protein>